<proteinExistence type="predicted"/>
<evidence type="ECO:0000313" key="5">
    <source>
        <dbReference type="EMBL" id="WZG10609.1"/>
    </source>
</evidence>
<dbReference type="SUPFAM" id="SSF46689">
    <property type="entry name" value="Homeodomain-like"/>
    <property type="match status" value="1"/>
</dbReference>
<feature type="domain" description="HTH araC/xylS-type" evidence="4">
    <location>
        <begin position="159"/>
        <end position="256"/>
    </location>
</feature>
<reference evidence="5 6" key="1">
    <citation type="journal article" date="2024" name="ISME J.">
        <title>Staphylococcus epidermidis bacteriocin A37 kills natural competitors with a unique mechanism of action.</title>
        <authorList>
            <person name="Puls J.S."/>
            <person name="Winnerling B."/>
            <person name="Power J.J."/>
            <person name="Kruger A.M."/>
            <person name="Brajtenbach D."/>
            <person name="Johnson M."/>
            <person name="Bilici K."/>
            <person name="Camus L."/>
            <person name="Fliesswasser T."/>
            <person name="Schneider T."/>
            <person name="Sahl H.G."/>
            <person name="Ghosal D."/>
            <person name="Kubitscheck U."/>
            <person name="Heilbronner S."/>
            <person name="Grein F."/>
        </authorList>
    </citation>
    <scope>NUCLEOTIDE SEQUENCE [LARGE SCALE GENOMIC DNA]</scope>
    <source>
        <strain evidence="5 6">SCK7</strain>
    </source>
</reference>
<dbReference type="RefSeq" id="WP_069824524.1">
    <property type="nucleotide sequence ID" value="NZ_CP133006.1"/>
</dbReference>
<dbReference type="SMART" id="SM00342">
    <property type="entry name" value="HTH_ARAC"/>
    <property type="match status" value="1"/>
</dbReference>
<dbReference type="InterPro" id="IPR050204">
    <property type="entry name" value="AraC_XylS_family_regulators"/>
</dbReference>
<keyword evidence="6" id="KW-1185">Reference proteome</keyword>
<evidence type="ECO:0000256" key="2">
    <source>
        <dbReference type="ARBA" id="ARBA00023125"/>
    </source>
</evidence>
<evidence type="ECO:0000256" key="3">
    <source>
        <dbReference type="ARBA" id="ARBA00023163"/>
    </source>
</evidence>
<organism evidence="5 6">
    <name type="scientific">Staphylococcus casei</name>
    <dbReference type="NCBI Taxonomy" id="201828"/>
    <lineage>
        <taxon>Bacteria</taxon>
        <taxon>Bacillati</taxon>
        <taxon>Bacillota</taxon>
        <taxon>Bacilli</taxon>
        <taxon>Bacillales</taxon>
        <taxon>Staphylococcaceae</taxon>
        <taxon>Staphylococcus</taxon>
    </lineage>
</organism>
<dbReference type="InterPro" id="IPR009057">
    <property type="entry name" value="Homeodomain-like_sf"/>
</dbReference>
<evidence type="ECO:0000256" key="1">
    <source>
        <dbReference type="ARBA" id="ARBA00023015"/>
    </source>
</evidence>
<evidence type="ECO:0000259" key="4">
    <source>
        <dbReference type="PROSITE" id="PS01124"/>
    </source>
</evidence>
<dbReference type="SUPFAM" id="SSF51215">
    <property type="entry name" value="Regulatory protein AraC"/>
    <property type="match status" value="1"/>
</dbReference>
<dbReference type="Pfam" id="PF12833">
    <property type="entry name" value="HTH_18"/>
    <property type="match status" value="1"/>
</dbReference>
<dbReference type="Gene3D" id="1.10.10.60">
    <property type="entry name" value="Homeodomain-like"/>
    <property type="match status" value="2"/>
</dbReference>
<dbReference type="EMBL" id="CP133006">
    <property type="protein sequence ID" value="WZG10609.1"/>
    <property type="molecule type" value="Genomic_DNA"/>
</dbReference>
<evidence type="ECO:0000313" key="6">
    <source>
        <dbReference type="Proteomes" id="UP001468345"/>
    </source>
</evidence>
<dbReference type="PANTHER" id="PTHR46796">
    <property type="entry name" value="HTH-TYPE TRANSCRIPTIONAL ACTIVATOR RHAS-RELATED"/>
    <property type="match status" value="1"/>
</dbReference>
<protein>
    <submittedName>
        <fullName evidence="5">AraC family transcriptional regulator</fullName>
    </submittedName>
</protein>
<dbReference type="InterPro" id="IPR037923">
    <property type="entry name" value="HTH-like"/>
</dbReference>
<dbReference type="InterPro" id="IPR018060">
    <property type="entry name" value="HTH_AraC"/>
</dbReference>
<sequence length="258" mass="30409">MNEFMFKNAINITALYAKMDDFIYKKHSHQDYAIGVTLKGMQYYHLHGTTQLSHPNGVMFFNPEDSHDGMAYNNQQLEYIMLYISPELLMEVSTLKQLIQFQNPIVYNKVIEQNVLCLATAIFKEQSDAICYEHLQALTDSLNTGTTFEHVAKDNSKLKLAKELIKNEHMEKFKLEKISDTLNMSKFQFIRFFKQQMGITPYQYYINYKVEWAKRILVTYKDVYWAVSECGFVDLAHLNKCFKYRYGVTAYQFMSKLK</sequence>
<keyword evidence="1" id="KW-0805">Transcription regulation</keyword>
<keyword evidence="3" id="KW-0804">Transcription</keyword>
<accession>A0ABZ2WEQ5</accession>
<dbReference type="Pfam" id="PF02311">
    <property type="entry name" value="AraC_binding"/>
    <property type="match status" value="1"/>
</dbReference>
<dbReference type="PANTHER" id="PTHR46796:SF2">
    <property type="entry name" value="TRANSCRIPTIONAL REGULATORY PROTEIN"/>
    <property type="match status" value="1"/>
</dbReference>
<name>A0ABZ2WEQ5_9STAP</name>
<gene>
    <name evidence="5" type="ORF">SHJJP9002_002640</name>
</gene>
<dbReference type="InterPro" id="IPR003313">
    <property type="entry name" value="AraC-bd"/>
</dbReference>
<keyword evidence="2" id="KW-0238">DNA-binding</keyword>
<dbReference type="PROSITE" id="PS01124">
    <property type="entry name" value="HTH_ARAC_FAMILY_2"/>
    <property type="match status" value="1"/>
</dbReference>
<dbReference type="Proteomes" id="UP001468345">
    <property type="component" value="Chromosome"/>
</dbReference>